<keyword evidence="2" id="KW-1133">Transmembrane helix</keyword>
<reference evidence="3" key="1">
    <citation type="submission" date="2023-06" db="EMBL/GenBank/DDBJ databases">
        <authorList>
            <person name="Kurt Z."/>
        </authorList>
    </citation>
    <scope>NUCLEOTIDE SEQUENCE</scope>
</reference>
<organism evidence="3">
    <name type="scientific">Hexamita inflata</name>
    <dbReference type="NCBI Taxonomy" id="28002"/>
    <lineage>
        <taxon>Eukaryota</taxon>
        <taxon>Metamonada</taxon>
        <taxon>Diplomonadida</taxon>
        <taxon>Hexamitidae</taxon>
        <taxon>Hexamitinae</taxon>
        <taxon>Hexamita</taxon>
    </lineage>
</organism>
<evidence type="ECO:0000256" key="1">
    <source>
        <dbReference type="SAM" id="MobiDB-lite"/>
    </source>
</evidence>
<feature type="region of interest" description="Disordered" evidence="1">
    <location>
        <begin position="139"/>
        <end position="168"/>
    </location>
</feature>
<name>A0AA86UG79_9EUKA</name>
<keyword evidence="5" id="KW-1185">Reference proteome</keyword>
<proteinExistence type="predicted"/>
<evidence type="ECO:0000313" key="5">
    <source>
        <dbReference type="Proteomes" id="UP001642409"/>
    </source>
</evidence>
<accession>A0AA86UG79</accession>
<dbReference type="EMBL" id="CAXDID020000063">
    <property type="protein sequence ID" value="CAL6011122.1"/>
    <property type="molecule type" value="Genomic_DNA"/>
</dbReference>
<feature type="compositionally biased region" description="Basic and acidic residues" evidence="1">
    <location>
        <begin position="139"/>
        <end position="150"/>
    </location>
</feature>
<reference evidence="4 5" key="2">
    <citation type="submission" date="2024-07" db="EMBL/GenBank/DDBJ databases">
        <authorList>
            <person name="Akdeniz Z."/>
        </authorList>
    </citation>
    <scope>NUCLEOTIDE SEQUENCE [LARGE SCALE GENOMIC DNA]</scope>
</reference>
<sequence length="259" mass="30784">MQLTHQIKEFQLDNNELTQVKEFMMSLQQFQKSMQPPNINSSNCLRYQYIQDQIKKLNKLYLKKNIVNKLVDHSFSIRDRVNDLIFQKTNEPNSNICQKKKSQYTQLPNKIQNALTNNSEENELIVTESQVLFNEIQETEHRNTPRDKKQTQNQFNHEQAELQNSKESLSQHQNDLSADYQQAECSIANQTSTRQKQTQTELQEFLLCQCTQTICRVLLSDYFTQIIYFELCFLIVISLVCQNNIKYLYNNNQRLIYNF</sequence>
<evidence type="ECO:0000313" key="3">
    <source>
        <dbReference type="EMBL" id="CAI9939313.1"/>
    </source>
</evidence>
<feature type="compositionally biased region" description="Polar residues" evidence="1">
    <location>
        <begin position="151"/>
        <end position="168"/>
    </location>
</feature>
<comment type="caution">
    <text evidence="3">The sequence shown here is derived from an EMBL/GenBank/DDBJ whole genome shotgun (WGS) entry which is preliminary data.</text>
</comment>
<protein>
    <submittedName>
        <fullName evidence="4">Hypothetical_protein</fullName>
    </submittedName>
</protein>
<evidence type="ECO:0000256" key="2">
    <source>
        <dbReference type="SAM" id="Phobius"/>
    </source>
</evidence>
<feature type="transmembrane region" description="Helical" evidence="2">
    <location>
        <begin position="222"/>
        <end position="241"/>
    </location>
</feature>
<keyword evidence="2" id="KW-0472">Membrane</keyword>
<dbReference type="AlphaFoldDB" id="A0AA86UG79"/>
<gene>
    <name evidence="4" type="ORF">HINF_LOCUS22500</name>
    <name evidence="3" type="ORF">HINF_LOCUS26958</name>
</gene>
<evidence type="ECO:0000313" key="4">
    <source>
        <dbReference type="EMBL" id="CAL6011122.1"/>
    </source>
</evidence>
<dbReference type="EMBL" id="CATOUU010000664">
    <property type="protein sequence ID" value="CAI9939313.1"/>
    <property type="molecule type" value="Genomic_DNA"/>
</dbReference>
<dbReference type="Proteomes" id="UP001642409">
    <property type="component" value="Unassembled WGS sequence"/>
</dbReference>
<keyword evidence="2" id="KW-0812">Transmembrane</keyword>